<gene>
    <name evidence="3" type="ORF">GEV33_012319</name>
</gene>
<dbReference type="Pfam" id="PF06031">
    <property type="entry name" value="SERTA"/>
    <property type="match status" value="1"/>
</dbReference>
<protein>
    <recommendedName>
        <fullName evidence="2">SERTA domain-containing protein</fullName>
    </recommendedName>
</protein>
<dbReference type="EMBL" id="JABDTM020027468">
    <property type="protein sequence ID" value="KAH0810470.1"/>
    <property type="molecule type" value="Genomic_DNA"/>
</dbReference>
<feature type="region of interest" description="Disordered" evidence="1">
    <location>
        <begin position="556"/>
        <end position="588"/>
    </location>
</feature>
<evidence type="ECO:0000256" key="1">
    <source>
        <dbReference type="SAM" id="MobiDB-lite"/>
    </source>
</evidence>
<feature type="compositionally biased region" description="Basic and acidic residues" evidence="1">
    <location>
        <begin position="579"/>
        <end position="588"/>
    </location>
</feature>
<dbReference type="PANTHER" id="PTHR16277:SF7">
    <property type="entry name" value="RE12330P"/>
    <property type="match status" value="1"/>
</dbReference>
<proteinExistence type="predicted"/>
<evidence type="ECO:0000259" key="2">
    <source>
        <dbReference type="PROSITE" id="PS51053"/>
    </source>
</evidence>
<name>A0A8J6L7D4_TENMO</name>
<feature type="domain" description="SERTA" evidence="2">
    <location>
        <begin position="132"/>
        <end position="178"/>
    </location>
</feature>
<dbReference type="PANTHER" id="PTHR16277">
    <property type="entry name" value="CELL DIVISION CYCLE ASSOCIATED PROTEIN 4/SERTA DOMAIN-CONTAINING PROTEIN 2"/>
    <property type="match status" value="1"/>
</dbReference>
<dbReference type="PROSITE" id="PS51053">
    <property type="entry name" value="SERTA"/>
    <property type="match status" value="2"/>
</dbReference>
<evidence type="ECO:0000313" key="3">
    <source>
        <dbReference type="EMBL" id="KAH0810470.1"/>
    </source>
</evidence>
<dbReference type="AlphaFoldDB" id="A0A8J6L7D4"/>
<reference evidence="3" key="2">
    <citation type="submission" date="2021-08" db="EMBL/GenBank/DDBJ databases">
        <authorList>
            <person name="Eriksson T."/>
        </authorList>
    </citation>
    <scope>NUCLEOTIDE SEQUENCE</scope>
    <source>
        <strain evidence="3">Stoneville</strain>
        <tissue evidence="3">Whole head</tissue>
    </source>
</reference>
<reference evidence="3" key="1">
    <citation type="journal article" date="2020" name="J Insects Food Feed">
        <title>The yellow mealworm (Tenebrio molitor) genome: a resource for the emerging insects as food and feed industry.</title>
        <authorList>
            <person name="Eriksson T."/>
            <person name="Andere A."/>
            <person name="Kelstrup H."/>
            <person name="Emery V."/>
            <person name="Picard C."/>
        </authorList>
    </citation>
    <scope>NUCLEOTIDE SEQUENCE</scope>
    <source>
        <strain evidence="3">Stoneville</strain>
        <tissue evidence="3">Whole head</tissue>
    </source>
</reference>
<dbReference type="InterPro" id="IPR052262">
    <property type="entry name" value="E2F-SERTA_domain_protein"/>
</dbReference>
<accession>A0A8J6L7D4</accession>
<feature type="domain" description="SERTA" evidence="2">
    <location>
        <begin position="655"/>
        <end position="701"/>
    </location>
</feature>
<dbReference type="Proteomes" id="UP000719412">
    <property type="component" value="Unassembled WGS sequence"/>
</dbReference>
<dbReference type="InterPro" id="IPR009263">
    <property type="entry name" value="SERTA_dom"/>
</dbReference>
<dbReference type="GO" id="GO:0005634">
    <property type="term" value="C:nucleus"/>
    <property type="evidence" value="ECO:0007669"/>
    <property type="project" value="TreeGrafter"/>
</dbReference>
<evidence type="ECO:0000313" key="4">
    <source>
        <dbReference type="Proteomes" id="UP000719412"/>
    </source>
</evidence>
<sequence length="716" mass="82158">MVASLVETCHRKVTPQRTKLPRQNSVKLPLMRRTARPLSLLLQLFSRNFLKAEAVAWSRKNHLAFFAIDPEEKQRSIDRPSVCEEDPAAATMKSPPAVPDDCDDIFGPPRTYPTGYCPPKNRPSMISAKYRQKEERRKVLKISLNKLKKIEDPESSLCRSVLINNTMKRLQREARDEKIQKQQLNYPRCYDNDNILNIKSEFIKNESKSSFEESQVDFAVENDFDAKLAEEIVTAKNMEVFNELVEGNLSLEPSFAGANVVQEASRKRSFDDMEDCDVQDVLKQFYMPPTPRMLTCIDEDEEGAEAAPKRAKVEEADAECDKNGDYSVNSFINNNIPSERLRYASQGETDSSSFSCGQASLFNELQNNVYHNLIASLETVNLLVGGSPSCPSKLPRDFTWFSFPNFAFSGQRRVRSSHFPFSVSISRPARARLYKFLKIASRKLDKIDDVEEDLRRWILLTNAVSIAQNQSGISLEDLSSSSDDDDDVQINLDFSYTAGKDAKNRVAVVSENFNNPFSASISYGNSEDATSWNRSYEGEDTQSQEQREQLLKQIFDSIEMDDEAPPPKRRKLEEGEENGSERRSEKRQIYDSDATTLTLLFISNQSSTCNTSFYDKMATFESKITSVEPCDFSKELARPRKQSSRLSIFSTKQRQKWERKNLLEISMRKLMKIRNPQRNLRRSVVIKNTAMWLQKEVEDLKMRKLEVKGWYDVKEE</sequence>
<keyword evidence="4" id="KW-1185">Reference proteome</keyword>
<comment type="caution">
    <text evidence="3">The sequence shown here is derived from an EMBL/GenBank/DDBJ whole genome shotgun (WGS) entry which is preliminary data.</text>
</comment>
<organism evidence="3 4">
    <name type="scientific">Tenebrio molitor</name>
    <name type="common">Yellow mealworm beetle</name>
    <dbReference type="NCBI Taxonomy" id="7067"/>
    <lineage>
        <taxon>Eukaryota</taxon>
        <taxon>Metazoa</taxon>
        <taxon>Ecdysozoa</taxon>
        <taxon>Arthropoda</taxon>
        <taxon>Hexapoda</taxon>
        <taxon>Insecta</taxon>
        <taxon>Pterygota</taxon>
        <taxon>Neoptera</taxon>
        <taxon>Endopterygota</taxon>
        <taxon>Coleoptera</taxon>
        <taxon>Polyphaga</taxon>
        <taxon>Cucujiformia</taxon>
        <taxon>Tenebrionidae</taxon>
        <taxon>Tenebrio</taxon>
    </lineage>
</organism>